<dbReference type="RefSeq" id="YP_009032349.1">
    <property type="nucleotide sequence ID" value="NC_024146.1"/>
</dbReference>
<dbReference type="GeneID" id="19487966"/>
<dbReference type="EMBL" id="KJ419279">
    <property type="protein sequence ID" value="AHN84542.1"/>
    <property type="molecule type" value="Genomic_DNA"/>
</dbReference>
<evidence type="ECO:0000313" key="3">
    <source>
        <dbReference type="Proteomes" id="UP000019745"/>
    </source>
</evidence>
<evidence type="ECO:0000256" key="1">
    <source>
        <dbReference type="SAM" id="Phobius"/>
    </source>
</evidence>
<reference evidence="2 3" key="1">
    <citation type="submission" date="2014-02" db="EMBL/GenBank/DDBJ databases">
        <title>The genomic sequence of a novel Enterobacteria bacteriophage 9g containing a complete queosine synthesis operon.</title>
        <authorList>
            <person name="Kulikov E.E."/>
            <person name="Golomidova A.K."/>
            <person name="Letarov A.V."/>
        </authorList>
    </citation>
    <scope>NUCLEOTIDE SEQUENCE [LARGE SCALE GENOMIC DNA]</scope>
</reference>
<feature type="transmembrane region" description="Helical" evidence="1">
    <location>
        <begin position="55"/>
        <end position="76"/>
    </location>
</feature>
<keyword evidence="1" id="KW-0812">Transmembrane</keyword>
<dbReference type="Proteomes" id="UP000019745">
    <property type="component" value="Segment"/>
</dbReference>
<keyword evidence="3" id="KW-1185">Reference proteome</keyword>
<organism evidence="2 3">
    <name type="scientific">Enterobacteria phage 9g</name>
    <dbReference type="NCBI Taxonomy" id="1468411"/>
    <lineage>
        <taxon>Viruses</taxon>
        <taxon>Duplodnaviria</taxon>
        <taxon>Heunggongvirae</taxon>
        <taxon>Uroviricota</taxon>
        <taxon>Caudoviricetes</taxon>
        <taxon>Queuovirinae</taxon>
        <taxon>Nonagvirus</taxon>
        <taxon>Nonagvirus nv9g</taxon>
    </lineage>
</organism>
<gene>
    <name evidence="2" type="ORF">9g_00026</name>
</gene>
<name>X2KPB2_9CAUD</name>
<dbReference type="KEGG" id="vg:19487966"/>
<protein>
    <submittedName>
        <fullName evidence="2">Uncharacterized protein</fullName>
    </submittedName>
</protein>
<keyword evidence="1" id="KW-1133">Transmembrane helix</keyword>
<sequence>MLELFPQEIKQYEQWAVCGFHPGTSSEKQPYVWDDDLGDMSHFVKTAMIRNRLTCIYLCLLKMLNAAFVIITRLAITCV</sequence>
<keyword evidence="1" id="KW-0472">Membrane</keyword>
<accession>X2KPB2</accession>
<evidence type="ECO:0000313" key="2">
    <source>
        <dbReference type="EMBL" id="AHN84542.1"/>
    </source>
</evidence>
<proteinExistence type="predicted"/>